<accession>A0ABP1CQ43</accession>
<dbReference type="EMBL" id="OZ037953">
    <property type="protein sequence ID" value="CAL1697816.1"/>
    <property type="molecule type" value="Genomic_DNA"/>
</dbReference>
<gene>
    <name evidence="2" type="ORF">GFSPODELE1_LOCUS1869</name>
</gene>
<keyword evidence="1" id="KW-0472">Membrane</keyword>
<evidence type="ECO:0000256" key="1">
    <source>
        <dbReference type="SAM" id="Phobius"/>
    </source>
</evidence>
<sequence length="128" mass="14841">MEARRYTLALHLPVHLRKDERFMNYMFTNLRHRPTDQFYFQILLPSYAHLIGGASFMAPVYFLSLYARTAFQIKCKKSPPRYCPRCYETLSEAGLLCPDPVRSSFISVPPLSTFGKVDDEVVVSLTRK</sequence>
<organism evidence="2 3">
    <name type="scientific">Somion occarium</name>
    <dbReference type="NCBI Taxonomy" id="3059160"/>
    <lineage>
        <taxon>Eukaryota</taxon>
        <taxon>Fungi</taxon>
        <taxon>Dikarya</taxon>
        <taxon>Basidiomycota</taxon>
        <taxon>Agaricomycotina</taxon>
        <taxon>Agaricomycetes</taxon>
        <taxon>Polyporales</taxon>
        <taxon>Cerrenaceae</taxon>
        <taxon>Somion</taxon>
    </lineage>
</organism>
<dbReference type="Proteomes" id="UP001497453">
    <property type="component" value="Chromosome 10"/>
</dbReference>
<protein>
    <submittedName>
        <fullName evidence="2">Uncharacterized protein</fullName>
    </submittedName>
</protein>
<keyword evidence="1" id="KW-0812">Transmembrane</keyword>
<feature type="transmembrane region" description="Helical" evidence="1">
    <location>
        <begin position="47"/>
        <end position="67"/>
    </location>
</feature>
<evidence type="ECO:0000313" key="2">
    <source>
        <dbReference type="EMBL" id="CAL1697816.1"/>
    </source>
</evidence>
<reference evidence="3" key="1">
    <citation type="submission" date="2024-04" db="EMBL/GenBank/DDBJ databases">
        <authorList>
            <person name="Shaw F."/>
            <person name="Minotto A."/>
        </authorList>
    </citation>
    <scope>NUCLEOTIDE SEQUENCE [LARGE SCALE GENOMIC DNA]</scope>
</reference>
<proteinExistence type="predicted"/>
<name>A0ABP1CQ43_9APHY</name>
<keyword evidence="1" id="KW-1133">Transmembrane helix</keyword>
<evidence type="ECO:0000313" key="3">
    <source>
        <dbReference type="Proteomes" id="UP001497453"/>
    </source>
</evidence>
<keyword evidence="3" id="KW-1185">Reference proteome</keyword>